<evidence type="ECO:0000259" key="8">
    <source>
        <dbReference type="Pfam" id="PF04239"/>
    </source>
</evidence>
<dbReference type="PANTHER" id="PTHR34582">
    <property type="entry name" value="UPF0702 TRANSMEMBRANE PROTEIN YCAP"/>
    <property type="match status" value="1"/>
</dbReference>
<feature type="domain" description="YetF C-terminal" evidence="8">
    <location>
        <begin position="94"/>
        <end position="164"/>
    </location>
</feature>
<dbReference type="Proteomes" id="UP001629392">
    <property type="component" value="Unassembled WGS sequence"/>
</dbReference>
<dbReference type="EMBL" id="JAQQCL010000052">
    <property type="protein sequence ID" value="MFM0721715.1"/>
    <property type="molecule type" value="Genomic_DNA"/>
</dbReference>
<feature type="transmembrane region" description="Helical" evidence="7">
    <location>
        <begin position="49"/>
        <end position="66"/>
    </location>
</feature>
<name>A0ABW9ERF3_9BURK</name>
<sequence length="168" mass="18440">MMDAIFILFGEGRNLDPLQMGMRSIIVFVIALVLIRVSGRRSFGQRSPFDSVVVILLGATLSRAIVGASPFVATVAASFVIVASHRVLAWACMRSRRVERLVGGVEREVFSNGRFNVREMDAALISTTDVEESVRQKTGSRSMDDVAAAILERNGEVSVIRKRVRKTA</sequence>
<keyword evidence="4 7" id="KW-0812">Transmembrane</keyword>
<dbReference type="PANTHER" id="PTHR34582:SF6">
    <property type="entry name" value="UPF0702 TRANSMEMBRANE PROTEIN YCAP"/>
    <property type="match status" value="1"/>
</dbReference>
<evidence type="ECO:0000256" key="5">
    <source>
        <dbReference type="ARBA" id="ARBA00022989"/>
    </source>
</evidence>
<gene>
    <name evidence="9" type="ORF">PQQ73_36105</name>
</gene>
<keyword evidence="5 7" id="KW-1133">Transmembrane helix</keyword>
<reference evidence="9 10" key="1">
    <citation type="journal article" date="2024" name="Chem. Sci.">
        <title>Discovery of megapolipeptins by genome mining of a Burkholderiales bacteria collection.</title>
        <authorList>
            <person name="Paulo B.S."/>
            <person name="Recchia M.J.J."/>
            <person name="Lee S."/>
            <person name="Fergusson C.H."/>
            <person name="Romanowski S.B."/>
            <person name="Hernandez A."/>
            <person name="Krull N."/>
            <person name="Liu D.Y."/>
            <person name="Cavanagh H."/>
            <person name="Bos A."/>
            <person name="Gray C.A."/>
            <person name="Murphy B.T."/>
            <person name="Linington R.G."/>
            <person name="Eustaquio A.S."/>
        </authorList>
    </citation>
    <scope>NUCLEOTIDE SEQUENCE [LARGE SCALE GENOMIC DNA]</scope>
    <source>
        <strain evidence="9 10">RL17-350-BIC-E</strain>
    </source>
</reference>
<dbReference type="RefSeq" id="WP_408143618.1">
    <property type="nucleotide sequence ID" value="NZ_JAQQCL010000052.1"/>
</dbReference>
<keyword evidence="3" id="KW-1003">Cell membrane</keyword>
<protein>
    <submittedName>
        <fullName evidence="9">DUF421 domain-containing protein</fullName>
    </submittedName>
</protein>
<organism evidence="9 10">
    <name type="scientific">Paraburkholderia strydomiana</name>
    <dbReference type="NCBI Taxonomy" id="1245417"/>
    <lineage>
        <taxon>Bacteria</taxon>
        <taxon>Pseudomonadati</taxon>
        <taxon>Pseudomonadota</taxon>
        <taxon>Betaproteobacteria</taxon>
        <taxon>Burkholderiales</taxon>
        <taxon>Burkholderiaceae</taxon>
        <taxon>Paraburkholderia</taxon>
    </lineage>
</organism>
<dbReference type="InterPro" id="IPR023090">
    <property type="entry name" value="UPF0702_alpha/beta_dom_sf"/>
</dbReference>
<dbReference type="Pfam" id="PF04239">
    <property type="entry name" value="DUF421"/>
    <property type="match status" value="1"/>
</dbReference>
<evidence type="ECO:0000256" key="7">
    <source>
        <dbReference type="SAM" id="Phobius"/>
    </source>
</evidence>
<evidence type="ECO:0000256" key="4">
    <source>
        <dbReference type="ARBA" id="ARBA00022692"/>
    </source>
</evidence>
<evidence type="ECO:0000256" key="3">
    <source>
        <dbReference type="ARBA" id="ARBA00022475"/>
    </source>
</evidence>
<evidence type="ECO:0000256" key="6">
    <source>
        <dbReference type="ARBA" id="ARBA00023136"/>
    </source>
</evidence>
<evidence type="ECO:0000256" key="1">
    <source>
        <dbReference type="ARBA" id="ARBA00004651"/>
    </source>
</evidence>
<feature type="transmembrane region" description="Helical" evidence="7">
    <location>
        <begin position="72"/>
        <end position="91"/>
    </location>
</feature>
<comment type="subcellular location">
    <subcellularLocation>
        <location evidence="1">Cell membrane</location>
        <topology evidence="1">Multi-pass membrane protein</topology>
    </subcellularLocation>
</comment>
<evidence type="ECO:0000313" key="9">
    <source>
        <dbReference type="EMBL" id="MFM0721715.1"/>
    </source>
</evidence>
<comment type="similarity">
    <text evidence="2">Belongs to the UPF0702 family.</text>
</comment>
<dbReference type="InterPro" id="IPR007353">
    <property type="entry name" value="DUF421"/>
</dbReference>
<comment type="caution">
    <text evidence="9">The sequence shown here is derived from an EMBL/GenBank/DDBJ whole genome shotgun (WGS) entry which is preliminary data.</text>
</comment>
<proteinExistence type="inferred from homology"/>
<keyword evidence="10" id="KW-1185">Reference proteome</keyword>
<dbReference type="Gene3D" id="3.30.240.20">
    <property type="entry name" value="bsu07140 like domains"/>
    <property type="match status" value="1"/>
</dbReference>
<accession>A0ABW9ERF3</accession>
<evidence type="ECO:0000313" key="10">
    <source>
        <dbReference type="Proteomes" id="UP001629392"/>
    </source>
</evidence>
<feature type="transmembrane region" description="Helical" evidence="7">
    <location>
        <begin position="20"/>
        <end position="37"/>
    </location>
</feature>
<keyword evidence="6 7" id="KW-0472">Membrane</keyword>
<evidence type="ECO:0000256" key="2">
    <source>
        <dbReference type="ARBA" id="ARBA00006448"/>
    </source>
</evidence>